<gene>
    <name evidence="1" type="ORF">UXM345_LOCUS37368</name>
</gene>
<evidence type="ECO:0000313" key="2">
    <source>
        <dbReference type="Proteomes" id="UP000663842"/>
    </source>
</evidence>
<organism evidence="1 2">
    <name type="scientific">Rotaria magnacalcarata</name>
    <dbReference type="NCBI Taxonomy" id="392030"/>
    <lineage>
        <taxon>Eukaryota</taxon>
        <taxon>Metazoa</taxon>
        <taxon>Spiralia</taxon>
        <taxon>Gnathifera</taxon>
        <taxon>Rotifera</taxon>
        <taxon>Eurotatoria</taxon>
        <taxon>Bdelloidea</taxon>
        <taxon>Philodinida</taxon>
        <taxon>Philodinidae</taxon>
        <taxon>Rotaria</taxon>
    </lineage>
</organism>
<sequence>MMNRDVIEIPLFFNLRFPCATTEYGIIRQIRDTTMK</sequence>
<comment type="caution">
    <text evidence="1">The sequence shown here is derived from an EMBL/GenBank/DDBJ whole genome shotgun (WGS) entry which is preliminary data.</text>
</comment>
<accession>A0A820MYJ6</accession>
<dbReference type="AlphaFoldDB" id="A0A820MYJ6"/>
<protein>
    <submittedName>
        <fullName evidence="1">Uncharacterized protein</fullName>
    </submittedName>
</protein>
<proteinExistence type="predicted"/>
<dbReference type="EMBL" id="CAJOBF010020140">
    <property type="protein sequence ID" value="CAF4379928.1"/>
    <property type="molecule type" value="Genomic_DNA"/>
</dbReference>
<evidence type="ECO:0000313" key="1">
    <source>
        <dbReference type="EMBL" id="CAF4379928.1"/>
    </source>
</evidence>
<dbReference type="Proteomes" id="UP000663842">
    <property type="component" value="Unassembled WGS sequence"/>
</dbReference>
<name>A0A820MYJ6_9BILA</name>
<feature type="non-terminal residue" evidence="1">
    <location>
        <position position="36"/>
    </location>
</feature>
<reference evidence="1" key="1">
    <citation type="submission" date="2021-02" db="EMBL/GenBank/DDBJ databases">
        <authorList>
            <person name="Nowell W R."/>
        </authorList>
    </citation>
    <scope>NUCLEOTIDE SEQUENCE</scope>
</reference>